<dbReference type="AlphaFoldDB" id="A0A2T7E061"/>
<evidence type="ECO:0000259" key="1">
    <source>
        <dbReference type="Pfam" id="PF13966"/>
    </source>
</evidence>
<gene>
    <name evidence="2" type="ORF">GQ55_4G258400</name>
</gene>
<proteinExistence type="predicted"/>
<sequence>MASLESGGQALGQQRASLQLNRPPSFSIATTITIGNGEKISFWNSVWIQSLRPKDLAPSVYTISKKKNRTLQEALTGNTWIKDLNLLHPSFSARLFAQSVQPWKNVQQNFNEFGQFSISSAYHAQFIGAISTNLNEIIWSAWAPPKCKFFSWLAVQDRIWTADRLQARGWMHNPACVLCRKVPEIGMHLFSECRSTRSIWADISTWLAEPSLHPINWKQTASIHEWWSVLAETQGVPRKGLKSLVILVCWKVWLVRNARIFNRTEAPSFVVTTKIKDESSLWTMAGVMHLTRLIGRV</sequence>
<dbReference type="OrthoDB" id="689720at2759"/>
<organism evidence="2 3">
    <name type="scientific">Panicum hallii var. hallii</name>
    <dbReference type="NCBI Taxonomy" id="1504633"/>
    <lineage>
        <taxon>Eukaryota</taxon>
        <taxon>Viridiplantae</taxon>
        <taxon>Streptophyta</taxon>
        <taxon>Embryophyta</taxon>
        <taxon>Tracheophyta</taxon>
        <taxon>Spermatophyta</taxon>
        <taxon>Magnoliopsida</taxon>
        <taxon>Liliopsida</taxon>
        <taxon>Poales</taxon>
        <taxon>Poaceae</taxon>
        <taxon>PACMAD clade</taxon>
        <taxon>Panicoideae</taxon>
        <taxon>Panicodae</taxon>
        <taxon>Paniceae</taxon>
        <taxon>Panicinae</taxon>
        <taxon>Panicum</taxon>
        <taxon>Panicum sect. Panicum</taxon>
    </lineage>
</organism>
<dbReference type="Gramene" id="PUZ61219">
    <property type="protein sequence ID" value="PUZ61219"/>
    <property type="gene ID" value="GQ55_4G258400"/>
</dbReference>
<dbReference type="PANTHER" id="PTHR36617">
    <property type="entry name" value="PROTEIN, PUTATIVE-RELATED"/>
    <property type="match status" value="1"/>
</dbReference>
<dbReference type="PANTHER" id="PTHR36617:SF8">
    <property type="entry name" value="OS10G0457800 PROTEIN"/>
    <property type="match status" value="1"/>
</dbReference>
<evidence type="ECO:0000313" key="2">
    <source>
        <dbReference type="EMBL" id="PUZ61219.1"/>
    </source>
</evidence>
<reference evidence="2 3" key="1">
    <citation type="submission" date="2018-04" db="EMBL/GenBank/DDBJ databases">
        <title>WGS assembly of Panicum hallii var. hallii HAL2.</title>
        <authorList>
            <person name="Lovell J."/>
            <person name="Jenkins J."/>
            <person name="Lowry D."/>
            <person name="Mamidi S."/>
            <person name="Sreedasyam A."/>
            <person name="Weng X."/>
            <person name="Barry K."/>
            <person name="Bonette J."/>
            <person name="Campitelli B."/>
            <person name="Daum C."/>
            <person name="Gordon S."/>
            <person name="Gould B."/>
            <person name="Lipzen A."/>
            <person name="MacQueen A."/>
            <person name="Palacio-Mejia J."/>
            <person name="Plott C."/>
            <person name="Shakirov E."/>
            <person name="Shu S."/>
            <person name="Yoshinaga Y."/>
            <person name="Zane M."/>
            <person name="Rokhsar D."/>
            <person name="Grimwood J."/>
            <person name="Schmutz J."/>
            <person name="Juenger T."/>
        </authorList>
    </citation>
    <scope>NUCLEOTIDE SEQUENCE [LARGE SCALE GENOMIC DNA]</scope>
    <source>
        <strain evidence="3">cv. HAL2</strain>
    </source>
</reference>
<dbReference type="InterPro" id="IPR026960">
    <property type="entry name" value="RVT-Znf"/>
</dbReference>
<dbReference type="EMBL" id="CM009752">
    <property type="protein sequence ID" value="PUZ61219.1"/>
    <property type="molecule type" value="Genomic_DNA"/>
</dbReference>
<dbReference type="STRING" id="1504633.A0A2T7E061"/>
<keyword evidence="3" id="KW-1185">Reference proteome</keyword>
<name>A0A2T7E061_9POAL</name>
<dbReference type="Proteomes" id="UP000244336">
    <property type="component" value="Chromosome 4"/>
</dbReference>
<feature type="domain" description="Reverse transcriptase zinc-binding" evidence="1">
    <location>
        <begin position="116"/>
        <end position="200"/>
    </location>
</feature>
<accession>A0A2T7E061</accession>
<evidence type="ECO:0000313" key="3">
    <source>
        <dbReference type="Proteomes" id="UP000244336"/>
    </source>
</evidence>
<protein>
    <recommendedName>
        <fullName evidence="1">Reverse transcriptase zinc-binding domain-containing protein</fullName>
    </recommendedName>
</protein>
<dbReference type="Pfam" id="PF13966">
    <property type="entry name" value="zf-RVT"/>
    <property type="match status" value="1"/>
</dbReference>